<gene>
    <name evidence="2" type="ORF">SAMN04487892_0542</name>
</gene>
<keyword evidence="1" id="KW-1133">Transmembrane helix</keyword>
<reference evidence="3" key="1">
    <citation type="submission" date="2016-10" db="EMBL/GenBank/DDBJ databases">
        <authorList>
            <person name="Varghese N."/>
            <person name="Submissions S."/>
        </authorList>
    </citation>
    <scope>NUCLEOTIDE SEQUENCE [LARGE SCALE GENOMIC DNA]</scope>
    <source>
        <strain evidence="3">DSM 25030</strain>
    </source>
</reference>
<evidence type="ECO:0008006" key="4">
    <source>
        <dbReference type="Google" id="ProtNLM"/>
    </source>
</evidence>
<evidence type="ECO:0000313" key="3">
    <source>
        <dbReference type="Proteomes" id="UP000199592"/>
    </source>
</evidence>
<keyword evidence="1" id="KW-0812">Transmembrane</keyword>
<keyword evidence="1" id="KW-0472">Membrane</keyword>
<organism evidence="2 3">
    <name type="scientific">Flagellimonas zhangzhouensis</name>
    <dbReference type="NCBI Taxonomy" id="1073328"/>
    <lineage>
        <taxon>Bacteria</taxon>
        <taxon>Pseudomonadati</taxon>
        <taxon>Bacteroidota</taxon>
        <taxon>Flavobacteriia</taxon>
        <taxon>Flavobacteriales</taxon>
        <taxon>Flavobacteriaceae</taxon>
        <taxon>Flagellimonas</taxon>
    </lineage>
</organism>
<dbReference type="Proteomes" id="UP000199592">
    <property type="component" value="Unassembled WGS sequence"/>
</dbReference>
<dbReference type="OrthoDB" id="7061679at2"/>
<sequence length="335" mass="38981">MNLLNYETHIKEVICNTDVKSGSIFNPEFSPLVDDYLQTYSFYQEALVHNNDFGIEPAYLYFKNDFSLNAAAKRTPNNVYLVSINMGTVDWLVRRLKNNTALIEDTNINLFRILSPYLDNPINILFYQACCHYTFYHEMGHLVQNSNFLNDSVEENPVFNSRFNFDRHLLEIDADTFSALCLGTHIFQYCERLFGANFTRERLQGLVVLFSISIFMYLLSFSGNTERFYLKESTHPHPALRLTNFLMVLTKYCNDSLEDRESGFTVNQGDMFIFAMEIAEELQGYFFNASVVSNYRQTMIENHSQAVEYLSELVEANSKLQTTATHKWNLRHAKI</sequence>
<accession>A0A1H2RBF6</accession>
<evidence type="ECO:0000313" key="2">
    <source>
        <dbReference type="EMBL" id="SDW16009.1"/>
    </source>
</evidence>
<dbReference type="RefSeq" id="WP_090294731.1">
    <property type="nucleotide sequence ID" value="NZ_FNKI01000002.1"/>
</dbReference>
<dbReference type="EMBL" id="FNMY01000001">
    <property type="protein sequence ID" value="SDW16009.1"/>
    <property type="molecule type" value="Genomic_DNA"/>
</dbReference>
<dbReference type="AlphaFoldDB" id="A0A1H2RBF6"/>
<keyword evidence="3" id="KW-1185">Reference proteome</keyword>
<protein>
    <recommendedName>
        <fullName evidence="4">Peptidase U49</fullName>
    </recommendedName>
</protein>
<proteinExistence type="predicted"/>
<feature type="transmembrane region" description="Helical" evidence="1">
    <location>
        <begin position="203"/>
        <end position="221"/>
    </location>
</feature>
<evidence type="ECO:0000256" key="1">
    <source>
        <dbReference type="SAM" id="Phobius"/>
    </source>
</evidence>
<name>A0A1H2RBF6_9FLAO</name>